<feature type="compositionally biased region" description="Gly residues" evidence="1">
    <location>
        <begin position="35"/>
        <end position="52"/>
    </location>
</feature>
<proteinExistence type="predicted"/>
<organism evidence="2 3">
    <name type="scientific">Plectus sambesii</name>
    <dbReference type="NCBI Taxonomy" id="2011161"/>
    <lineage>
        <taxon>Eukaryota</taxon>
        <taxon>Metazoa</taxon>
        <taxon>Ecdysozoa</taxon>
        <taxon>Nematoda</taxon>
        <taxon>Chromadorea</taxon>
        <taxon>Plectida</taxon>
        <taxon>Plectina</taxon>
        <taxon>Plectoidea</taxon>
        <taxon>Plectidae</taxon>
        <taxon>Plectus</taxon>
    </lineage>
</organism>
<dbReference type="WBParaSite" id="PSAMB.scaffold8752size5833.g31751.t1">
    <property type="protein sequence ID" value="PSAMB.scaffold8752size5833.g31751.t1"/>
    <property type="gene ID" value="PSAMB.scaffold8752size5833.g31751"/>
</dbReference>
<keyword evidence="2" id="KW-1185">Reference proteome</keyword>
<evidence type="ECO:0000313" key="2">
    <source>
        <dbReference type="Proteomes" id="UP000887566"/>
    </source>
</evidence>
<dbReference type="AlphaFoldDB" id="A0A914XLV8"/>
<name>A0A914XLV8_9BILA</name>
<reference evidence="3" key="1">
    <citation type="submission" date="2022-11" db="UniProtKB">
        <authorList>
            <consortium name="WormBaseParasite"/>
        </authorList>
    </citation>
    <scope>IDENTIFICATION</scope>
</reference>
<dbReference type="Proteomes" id="UP000887566">
    <property type="component" value="Unplaced"/>
</dbReference>
<feature type="compositionally biased region" description="Polar residues" evidence="1">
    <location>
        <begin position="127"/>
        <end position="140"/>
    </location>
</feature>
<feature type="compositionally biased region" description="Low complexity" evidence="1">
    <location>
        <begin position="76"/>
        <end position="90"/>
    </location>
</feature>
<feature type="region of interest" description="Disordered" evidence="1">
    <location>
        <begin position="1"/>
        <end position="149"/>
    </location>
</feature>
<evidence type="ECO:0000256" key="1">
    <source>
        <dbReference type="SAM" id="MobiDB-lite"/>
    </source>
</evidence>
<sequence>MAYVEAPNMSEFSPELAQKFPTQGKRGSPDDEAGSSGGGGGPGGNGPNGRGGGPPPKRPGNGGGGGAGPPPGGKSGAAPAAPAPRQSAGGDTAWRPADDGQPMSKVARIDNRGGAGGGDQRLRPTSFDGSWQRLSRQTVPLNVGYSPRN</sequence>
<evidence type="ECO:0000313" key="3">
    <source>
        <dbReference type="WBParaSite" id="PSAMB.scaffold8752size5833.g31751.t1"/>
    </source>
</evidence>
<accession>A0A914XLV8</accession>
<protein>
    <submittedName>
        <fullName evidence="3">Uncharacterized protein</fullName>
    </submittedName>
</protein>